<dbReference type="EMBL" id="QWEI01000002">
    <property type="protein sequence ID" value="RHW38499.1"/>
    <property type="molecule type" value="Genomic_DNA"/>
</dbReference>
<dbReference type="InterPro" id="IPR011991">
    <property type="entry name" value="ArsR-like_HTH"/>
</dbReference>
<dbReference type="AlphaFoldDB" id="A0A396SQQ7"/>
<evidence type="ECO:0000313" key="3">
    <source>
        <dbReference type="Proteomes" id="UP000265692"/>
    </source>
</evidence>
<gene>
    <name evidence="2" type="ORF">D1B33_06370</name>
</gene>
<dbReference type="Pfam" id="PF12840">
    <property type="entry name" value="HTH_20"/>
    <property type="match status" value="1"/>
</dbReference>
<comment type="caution">
    <text evidence="2">The sequence shown here is derived from an EMBL/GenBank/DDBJ whole genome shotgun (WGS) entry which is preliminary data.</text>
</comment>
<organism evidence="2 3">
    <name type="scientific">Ureibacillus yapensis</name>
    <dbReference type="NCBI Taxonomy" id="2304605"/>
    <lineage>
        <taxon>Bacteria</taxon>
        <taxon>Bacillati</taxon>
        <taxon>Bacillota</taxon>
        <taxon>Bacilli</taxon>
        <taxon>Bacillales</taxon>
        <taxon>Caryophanaceae</taxon>
        <taxon>Ureibacillus</taxon>
    </lineage>
</organism>
<keyword evidence="1" id="KW-0238">DNA-binding</keyword>
<protein>
    <submittedName>
        <fullName evidence="2">Transcriptional regulator</fullName>
    </submittedName>
</protein>
<proteinExistence type="predicted"/>
<evidence type="ECO:0000313" key="2">
    <source>
        <dbReference type="EMBL" id="RHW38499.1"/>
    </source>
</evidence>
<dbReference type="InterPro" id="IPR036388">
    <property type="entry name" value="WH-like_DNA-bd_sf"/>
</dbReference>
<dbReference type="SUPFAM" id="SSF46785">
    <property type="entry name" value="Winged helix' DNA-binding domain"/>
    <property type="match status" value="1"/>
</dbReference>
<dbReference type="CDD" id="cd00090">
    <property type="entry name" value="HTH_ARSR"/>
    <property type="match status" value="1"/>
</dbReference>
<dbReference type="Proteomes" id="UP000265692">
    <property type="component" value="Unassembled WGS sequence"/>
</dbReference>
<dbReference type="OrthoDB" id="2729610at2"/>
<name>A0A396SQQ7_9BACL</name>
<evidence type="ECO:0000256" key="1">
    <source>
        <dbReference type="ARBA" id="ARBA00023125"/>
    </source>
</evidence>
<reference evidence="2 3" key="1">
    <citation type="submission" date="2018-08" db="EMBL/GenBank/DDBJ databases">
        <title>Lysinibacillus sp. YLB-03 draft genome sequence.</title>
        <authorList>
            <person name="Yu L."/>
        </authorList>
    </citation>
    <scope>NUCLEOTIDE SEQUENCE [LARGE SCALE GENOMIC DNA]</scope>
    <source>
        <strain evidence="2 3">YLB-03</strain>
    </source>
</reference>
<dbReference type="Gene3D" id="1.10.10.10">
    <property type="entry name" value="Winged helix-like DNA-binding domain superfamily/Winged helix DNA-binding domain"/>
    <property type="match status" value="1"/>
</dbReference>
<dbReference type="RefSeq" id="WP_118875533.1">
    <property type="nucleotide sequence ID" value="NZ_QWEI01000002.1"/>
</dbReference>
<sequence>MIHPLKITGTLADETRYHIYEYLLQQKKAFTVQAIADQFGIHPNVARLHLTKLSEINLITADFVKSGKGGRPGREYKATEQGIELSFPRKDESRLITWAVQLIEKLGSEAIETAKQISYEDGRKQMREAIQSYKATSLDFNDKIQLLTSSASLIGYIPQISETTEGKSIQFSIYHCPFNNHLDTDNEIICLLHESFLKGQVDALFQQNEFVQFESMIHDCINCEYKIELKKEFF</sequence>
<dbReference type="GO" id="GO:0003677">
    <property type="term" value="F:DNA binding"/>
    <property type="evidence" value="ECO:0007669"/>
    <property type="project" value="UniProtKB-KW"/>
</dbReference>
<dbReference type="InterPro" id="IPR036390">
    <property type="entry name" value="WH_DNA-bd_sf"/>
</dbReference>
<accession>A0A396SQQ7</accession>
<keyword evidence="3" id="KW-1185">Reference proteome</keyword>